<dbReference type="AlphaFoldDB" id="A0A437NXK2"/>
<dbReference type="InterPro" id="IPR000847">
    <property type="entry name" value="LysR_HTH_N"/>
</dbReference>
<dbReference type="OrthoDB" id="9811588at2"/>
<keyword evidence="3" id="KW-0238">DNA-binding</keyword>
<evidence type="ECO:0000256" key="2">
    <source>
        <dbReference type="ARBA" id="ARBA00023015"/>
    </source>
</evidence>
<dbReference type="Proteomes" id="UP000286997">
    <property type="component" value="Unassembled WGS sequence"/>
</dbReference>
<dbReference type="PROSITE" id="PS50931">
    <property type="entry name" value="HTH_LYSR"/>
    <property type="match status" value="1"/>
</dbReference>
<proteinExistence type="inferred from homology"/>
<dbReference type="InterPro" id="IPR036388">
    <property type="entry name" value="WH-like_DNA-bd_sf"/>
</dbReference>
<comment type="similarity">
    <text evidence="1">Belongs to the LysR transcriptional regulatory family.</text>
</comment>
<dbReference type="FunFam" id="1.10.10.10:FF:000001">
    <property type="entry name" value="LysR family transcriptional regulator"/>
    <property type="match status" value="1"/>
</dbReference>
<dbReference type="PRINTS" id="PR00039">
    <property type="entry name" value="HTHLYSR"/>
</dbReference>
<dbReference type="Pfam" id="PF03466">
    <property type="entry name" value="LysR_substrate"/>
    <property type="match status" value="1"/>
</dbReference>
<dbReference type="GO" id="GO:0032993">
    <property type="term" value="C:protein-DNA complex"/>
    <property type="evidence" value="ECO:0007669"/>
    <property type="project" value="TreeGrafter"/>
</dbReference>
<evidence type="ECO:0000313" key="6">
    <source>
        <dbReference type="EMBL" id="RVU14742.1"/>
    </source>
</evidence>
<sequence>MELRHLRYFLAVAEELHFTRAAARLGMAQPPLSQQIQQLEREVGAPLFHRSGRGVALTEAGRQLAGDAREILRLTEAALAGARRAARGETGTIRIGFTASASFNPFVIGSIRDYRAAFPDVEVVLTEENTANLLALFRTRRLDAAFLRPADGEAGDLAGHDLPAEPMMVALPHGHRLAALEAVPLAALAGETFILYPRRNGRGLFDAIMQACRAAGFSPRIGQEAPQMASTVNLIAAGIGISIVPASMSHIRTLGVTYRPIDGDGPVAAMSLLSQDGDSPATVAAFVALVTRRAGDTDLGTDRPKSV</sequence>
<comment type="caution">
    <text evidence="6">The sequence shown here is derived from an EMBL/GenBank/DDBJ whole genome shotgun (WGS) entry which is preliminary data.</text>
</comment>
<evidence type="ECO:0000256" key="3">
    <source>
        <dbReference type="ARBA" id="ARBA00023125"/>
    </source>
</evidence>
<dbReference type="CDD" id="cd08451">
    <property type="entry name" value="PBP2_BudR"/>
    <property type="match status" value="1"/>
</dbReference>
<organism evidence="6 7">
    <name type="scientific">Methylobacterium oryzihabitans</name>
    <dbReference type="NCBI Taxonomy" id="2499852"/>
    <lineage>
        <taxon>Bacteria</taxon>
        <taxon>Pseudomonadati</taxon>
        <taxon>Pseudomonadota</taxon>
        <taxon>Alphaproteobacteria</taxon>
        <taxon>Hyphomicrobiales</taxon>
        <taxon>Methylobacteriaceae</taxon>
        <taxon>Methylobacterium</taxon>
    </lineage>
</organism>
<gene>
    <name evidence="6" type="ORF">EOE48_21945</name>
</gene>
<evidence type="ECO:0000313" key="7">
    <source>
        <dbReference type="Proteomes" id="UP000286997"/>
    </source>
</evidence>
<accession>A0A437NXK2</accession>
<evidence type="ECO:0000256" key="4">
    <source>
        <dbReference type="ARBA" id="ARBA00023163"/>
    </source>
</evidence>
<dbReference type="EMBL" id="SACP01000027">
    <property type="protein sequence ID" value="RVU14742.1"/>
    <property type="molecule type" value="Genomic_DNA"/>
</dbReference>
<keyword evidence="4" id="KW-0804">Transcription</keyword>
<reference evidence="6 7" key="1">
    <citation type="submission" date="2019-01" db="EMBL/GenBank/DDBJ databases">
        <authorList>
            <person name="Chen W.-M."/>
        </authorList>
    </citation>
    <scope>NUCLEOTIDE SEQUENCE [LARGE SCALE GENOMIC DNA]</scope>
    <source>
        <strain evidence="6 7">TER-1</strain>
    </source>
</reference>
<dbReference type="GO" id="GO:0003700">
    <property type="term" value="F:DNA-binding transcription factor activity"/>
    <property type="evidence" value="ECO:0007669"/>
    <property type="project" value="InterPro"/>
</dbReference>
<feature type="domain" description="HTH lysR-type" evidence="5">
    <location>
        <begin position="1"/>
        <end position="58"/>
    </location>
</feature>
<dbReference type="PANTHER" id="PTHR30346">
    <property type="entry name" value="TRANSCRIPTIONAL DUAL REGULATOR HCAR-RELATED"/>
    <property type="match status" value="1"/>
</dbReference>
<dbReference type="Gene3D" id="1.10.10.10">
    <property type="entry name" value="Winged helix-like DNA-binding domain superfamily/Winged helix DNA-binding domain"/>
    <property type="match status" value="1"/>
</dbReference>
<keyword evidence="2" id="KW-0805">Transcription regulation</keyword>
<evidence type="ECO:0000256" key="1">
    <source>
        <dbReference type="ARBA" id="ARBA00009437"/>
    </source>
</evidence>
<dbReference type="Gene3D" id="3.40.190.10">
    <property type="entry name" value="Periplasmic binding protein-like II"/>
    <property type="match status" value="2"/>
</dbReference>
<dbReference type="InterPro" id="IPR005119">
    <property type="entry name" value="LysR_subst-bd"/>
</dbReference>
<dbReference type="Pfam" id="PF00126">
    <property type="entry name" value="HTH_1"/>
    <property type="match status" value="1"/>
</dbReference>
<protein>
    <submittedName>
        <fullName evidence="6">LysR family transcriptional regulator</fullName>
    </submittedName>
</protein>
<dbReference type="SUPFAM" id="SSF53850">
    <property type="entry name" value="Periplasmic binding protein-like II"/>
    <property type="match status" value="1"/>
</dbReference>
<dbReference type="GO" id="GO:0003677">
    <property type="term" value="F:DNA binding"/>
    <property type="evidence" value="ECO:0007669"/>
    <property type="project" value="UniProtKB-KW"/>
</dbReference>
<dbReference type="InterPro" id="IPR037410">
    <property type="entry name" value="BudR_PBP2"/>
</dbReference>
<dbReference type="SUPFAM" id="SSF46785">
    <property type="entry name" value="Winged helix' DNA-binding domain"/>
    <property type="match status" value="1"/>
</dbReference>
<dbReference type="PANTHER" id="PTHR30346:SF30">
    <property type="entry name" value="SMALL NEUTRAL PROTEASE REGULATORY PROTEIN"/>
    <property type="match status" value="1"/>
</dbReference>
<dbReference type="RefSeq" id="WP_127733022.1">
    <property type="nucleotide sequence ID" value="NZ_SACP01000027.1"/>
</dbReference>
<evidence type="ECO:0000259" key="5">
    <source>
        <dbReference type="PROSITE" id="PS50931"/>
    </source>
</evidence>
<name>A0A437NXK2_9HYPH</name>
<keyword evidence="7" id="KW-1185">Reference proteome</keyword>
<dbReference type="InterPro" id="IPR036390">
    <property type="entry name" value="WH_DNA-bd_sf"/>
</dbReference>